<dbReference type="AlphaFoldDB" id="A0A7S2NUG7"/>
<accession>A0A7S2NUG7</accession>
<dbReference type="FunFam" id="1.10.238.10:FF:000003">
    <property type="entry name" value="Calmodulin A"/>
    <property type="match status" value="1"/>
</dbReference>
<dbReference type="InterPro" id="IPR050230">
    <property type="entry name" value="CALM/Myosin/TropC-like"/>
</dbReference>
<name>A0A7S2NUG7_9STRA</name>
<feature type="domain" description="EF-hand" evidence="4">
    <location>
        <begin position="42"/>
        <end position="77"/>
    </location>
</feature>
<organism evidence="5">
    <name type="scientific">Leptocylindrus danicus</name>
    <dbReference type="NCBI Taxonomy" id="163516"/>
    <lineage>
        <taxon>Eukaryota</taxon>
        <taxon>Sar</taxon>
        <taxon>Stramenopiles</taxon>
        <taxon>Ochrophyta</taxon>
        <taxon>Bacillariophyta</taxon>
        <taxon>Coscinodiscophyceae</taxon>
        <taxon>Chaetocerotophycidae</taxon>
        <taxon>Leptocylindrales</taxon>
        <taxon>Leptocylindraceae</taxon>
        <taxon>Leptocylindrus</taxon>
    </lineage>
</organism>
<dbReference type="GO" id="GO:0016460">
    <property type="term" value="C:myosin II complex"/>
    <property type="evidence" value="ECO:0007669"/>
    <property type="project" value="TreeGrafter"/>
</dbReference>
<dbReference type="GO" id="GO:0005509">
    <property type="term" value="F:calcium ion binding"/>
    <property type="evidence" value="ECO:0007669"/>
    <property type="project" value="InterPro"/>
</dbReference>
<dbReference type="EMBL" id="HBGY01002856">
    <property type="protein sequence ID" value="CAD9558932.1"/>
    <property type="molecule type" value="Transcribed_RNA"/>
</dbReference>
<feature type="domain" description="EF-hand" evidence="4">
    <location>
        <begin position="8"/>
        <end position="37"/>
    </location>
</feature>
<keyword evidence="2" id="KW-0677">Repeat</keyword>
<dbReference type="CDD" id="cd00051">
    <property type="entry name" value="EFh"/>
    <property type="match status" value="1"/>
</dbReference>
<evidence type="ECO:0000256" key="3">
    <source>
        <dbReference type="ARBA" id="ARBA00022837"/>
    </source>
</evidence>
<sequence length="109" mass="12363">MKSMGRLFTRKEVEEMIADVDVDENGSIEFDEFLLMMCRDEDSEFELLEAFKKFDKDGDGEVTANEVRDVLAKFGQKLSDAELEAMMAEVDENGDGVISFAEFKQLMGN</sequence>
<evidence type="ECO:0000256" key="2">
    <source>
        <dbReference type="ARBA" id="ARBA00022737"/>
    </source>
</evidence>
<dbReference type="PANTHER" id="PTHR23048:SF0">
    <property type="entry name" value="CALMODULIN LIKE 3"/>
    <property type="match status" value="1"/>
</dbReference>
<dbReference type="InterPro" id="IPR011992">
    <property type="entry name" value="EF-hand-dom_pair"/>
</dbReference>
<evidence type="ECO:0000259" key="4">
    <source>
        <dbReference type="PROSITE" id="PS50222"/>
    </source>
</evidence>
<keyword evidence="3" id="KW-0106">Calcium</keyword>
<feature type="domain" description="EF-hand" evidence="4">
    <location>
        <begin position="78"/>
        <end position="109"/>
    </location>
</feature>
<dbReference type="PROSITE" id="PS00018">
    <property type="entry name" value="EF_HAND_1"/>
    <property type="match status" value="2"/>
</dbReference>
<dbReference type="SUPFAM" id="SSF47473">
    <property type="entry name" value="EF-hand"/>
    <property type="match status" value="1"/>
</dbReference>
<protein>
    <recommendedName>
        <fullName evidence="1">Calmodulin</fullName>
    </recommendedName>
</protein>
<reference evidence="5" key="1">
    <citation type="submission" date="2021-01" db="EMBL/GenBank/DDBJ databases">
        <authorList>
            <person name="Corre E."/>
            <person name="Pelletier E."/>
            <person name="Niang G."/>
            <person name="Scheremetjew M."/>
            <person name="Finn R."/>
            <person name="Kale V."/>
            <person name="Holt S."/>
            <person name="Cochrane G."/>
            <person name="Meng A."/>
            <person name="Brown T."/>
            <person name="Cohen L."/>
        </authorList>
    </citation>
    <scope>NUCLEOTIDE SEQUENCE</scope>
    <source>
        <strain evidence="5">B650</strain>
    </source>
</reference>
<proteinExistence type="predicted"/>
<dbReference type="Gene3D" id="1.10.238.10">
    <property type="entry name" value="EF-hand"/>
    <property type="match status" value="2"/>
</dbReference>
<gene>
    <name evidence="5" type="ORF">LDAN0321_LOCUS1832</name>
</gene>
<evidence type="ECO:0000256" key="1">
    <source>
        <dbReference type="ARBA" id="ARBA00020786"/>
    </source>
</evidence>
<dbReference type="InterPro" id="IPR002048">
    <property type="entry name" value="EF_hand_dom"/>
</dbReference>
<dbReference type="PROSITE" id="PS50222">
    <property type="entry name" value="EF_HAND_2"/>
    <property type="match status" value="3"/>
</dbReference>
<dbReference type="PANTHER" id="PTHR23048">
    <property type="entry name" value="MYOSIN LIGHT CHAIN 1, 3"/>
    <property type="match status" value="1"/>
</dbReference>
<dbReference type="Pfam" id="PF13499">
    <property type="entry name" value="EF-hand_7"/>
    <property type="match status" value="2"/>
</dbReference>
<evidence type="ECO:0000313" key="5">
    <source>
        <dbReference type="EMBL" id="CAD9558932.1"/>
    </source>
</evidence>
<dbReference type="InterPro" id="IPR018247">
    <property type="entry name" value="EF_Hand_1_Ca_BS"/>
</dbReference>
<dbReference type="SMART" id="SM00054">
    <property type="entry name" value="EFh"/>
    <property type="match status" value="3"/>
</dbReference>